<proteinExistence type="predicted"/>
<protein>
    <submittedName>
        <fullName evidence="1">Uncharacterized protein</fullName>
    </submittedName>
</protein>
<gene>
    <name evidence="1" type="ordered locus">Dfer_0891</name>
</gene>
<dbReference type="KEGG" id="dfe:Dfer_0891"/>
<evidence type="ECO:0000313" key="2">
    <source>
        <dbReference type="Proteomes" id="UP000002011"/>
    </source>
</evidence>
<reference evidence="1 2" key="1">
    <citation type="journal article" date="2009" name="Stand. Genomic Sci.">
        <title>Complete genome sequence of Dyadobacter fermentans type strain (NS114).</title>
        <authorList>
            <person name="Lang E."/>
            <person name="Lapidus A."/>
            <person name="Chertkov O."/>
            <person name="Brettin T."/>
            <person name="Detter J.C."/>
            <person name="Han C."/>
            <person name="Copeland A."/>
            <person name="Glavina Del Rio T."/>
            <person name="Nolan M."/>
            <person name="Chen F."/>
            <person name="Lucas S."/>
            <person name="Tice H."/>
            <person name="Cheng J.F."/>
            <person name="Land M."/>
            <person name="Hauser L."/>
            <person name="Chang Y.J."/>
            <person name="Jeffries C.D."/>
            <person name="Kopitz M."/>
            <person name="Bruce D."/>
            <person name="Goodwin L."/>
            <person name="Pitluck S."/>
            <person name="Ovchinnikova G."/>
            <person name="Pati A."/>
            <person name="Ivanova N."/>
            <person name="Mavrommatis K."/>
            <person name="Chen A."/>
            <person name="Palaniappan K."/>
            <person name="Chain P."/>
            <person name="Bristow J."/>
            <person name="Eisen J.A."/>
            <person name="Markowitz V."/>
            <person name="Hugenholtz P."/>
            <person name="Goker M."/>
            <person name="Rohde M."/>
            <person name="Kyrpides N.C."/>
            <person name="Klenk H.P."/>
        </authorList>
    </citation>
    <scope>NUCLEOTIDE SEQUENCE [LARGE SCALE GENOMIC DNA]</scope>
    <source>
        <strain evidence="2">ATCC 700827 / DSM 18053 / CIP 107007 / KCTC 52180 / NS114</strain>
    </source>
</reference>
<dbReference type="HOGENOM" id="CLU_2117143_0_0_10"/>
<dbReference type="EMBL" id="CP001619">
    <property type="protein sequence ID" value="ACT92145.1"/>
    <property type="molecule type" value="Genomic_DNA"/>
</dbReference>
<name>C6W341_DYAFD</name>
<evidence type="ECO:0000313" key="1">
    <source>
        <dbReference type="EMBL" id="ACT92145.1"/>
    </source>
</evidence>
<dbReference type="Proteomes" id="UP000002011">
    <property type="component" value="Chromosome"/>
</dbReference>
<dbReference type="AlphaFoldDB" id="C6W341"/>
<accession>C6W341</accession>
<dbReference type="eggNOG" id="ENOG5032TMK">
    <property type="taxonomic scope" value="Bacteria"/>
</dbReference>
<sequence>MNQMNTLADTTELIETTTSLLMGNEASLTPQRGIEIIDQWIGRLSESETTQSIAGDLQILKSLLAGSPVNADAIMDQMKLVAGKVLLIAPELGAEGEMPSLLAALATALRMGSE</sequence>
<keyword evidence="2" id="KW-1185">Reference proteome</keyword>
<organism evidence="1 2">
    <name type="scientific">Dyadobacter fermentans (strain ATCC 700827 / DSM 18053 / CIP 107007 / KCTC 52180 / NS114)</name>
    <dbReference type="NCBI Taxonomy" id="471854"/>
    <lineage>
        <taxon>Bacteria</taxon>
        <taxon>Pseudomonadati</taxon>
        <taxon>Bacteroidota</taxon>
        <taxon>Cytophagia</taxon>
        <taxon>Cytophagales</taxon>
        <taxon>Spirosomataceae</taxon>
        <taxon>Dyadobacter</taxon>
    </lineage>
</organism>